<organism evidence="2">
    <name type="scientific">uncultured Acidimicrobiales bacterium</name>
    <dbReference type="NCBI Taxonomy" id="310071"/>
    <lineage>
        <taxon>Bacteria</taxon>
        <taxon>Bacillati</taxon>
        <taxon>Actinomycetota</taxon>
        <taxon>Acidimicrobiia</taxon>
        <taxon>Acidimicrobiales</taxon>
        <taxon>environmental samples</taxon>
    </lineage>
</organism>
<sequence>MSDPQDVAEALDADKIDDRADDEVIADVYPPDQPLGVRAWGTTANEERRPEPLADFVGREEPDPLREVLEQEAEERP</sequence>
<protein>
    <submittedName>
        <fullName evidence="2">Uncharacterized protein</fullName>
    </submittedName>
</protein>
<name>A0A6J4HGL2_9ACTN</name>
<gene>
    <name evidence="2" type="ORF">AVDCRST_MAG76-832</name>
</gene>
<dbReference type="AlphaFoldDB" id="A0A6J4HGL2"/>
<evidence type="ECO:0000256" key="1">
    <source>
        <dbReference type="SAM" id="MobiDB-lite"/>
    </source>
</evidence>
<feature type="compositionally biased region" description="Basic and acidic residues" evidence="1">
    <location>
        <begin position="45"/>
        <end position="77"/>
    </location>
</feature>
<evidence type="ECO:0000313" key="2">
    <source>
        <dbReference type="EMBL" id="CAA9223176.1"/>
    </source>
</evidence>
<reference evidence="2" key="1">
    <citation type="submission" date="2020-02" db="EMBL/GenBank/DDBJ databases">
        <authorList>
            <person name="Meier V. D."/>
        </authorList>
    </citation>
    <scope>NUCLEOTIDE SEQUENCE</scope>
    <source>
        <strain evidence="2">AVDCRST_MAG76</strain>
    </source>
</reference>
<feature type="region of interest" description="Disordered" evidence="1">
    <location>
        <begin position="36"/>
        <end position="77"/>
    </location>
</feature>
<proteinExistence type="predicted"/>
<dbReference type="EMBL" id="CADCSZ010000048">
    <property type="protein sequence ID" value="CAA9223176.1"/>
    <property type="molecule type" value="Genomic_DNA"/>
</dbReference>
<feature type="region of interest" description="Disordered" evidence="1">
    <location>
        <begin position="1"/>
        <end position="21"/>
    </location>
</feature>
<accession>A0A6J4HGL2</accession>